<evidence type="ECO:0000256" key="4">
    <source>
        <dbReference type="RuleBase" id="RU003513"/>
    </source>
</evidence>
<protein>
    <recommendedName>
        <fullName evidence="3">UDP-N-acetylglucosamine 2-epimerase (non-hydrolyzing)</fullName>
        <ecNumber evidence="3">5.1.3.14</ecNumber>
    </recommendedName>
</protein>
<evidence type="ECO:0000313" key="6">
    <source>
        <dbReference type="EMBL" id="SNT02009.1"/>
    </source>
</evidence>
<proteinExistence type="inferred from homology"/>
<dbReference type="AlphaFoldDB" id="A0A239J891"/>
<feature type="domain" description="UDP-N-acetylglucosamine 2-epimerase" evidence="5">
    <location>
        <begin position="25"/>
        <end position="364"/>
    </location>
</feature>
<evidence type="ECO:0000313" key="7">
    <source>
        <dbReference type="Proteomes" id="UP000198393"/>
    </source>
</evidence>
<dbReference type="PANTHER" id="PTHR43174:SF2">
    <property type="entry name" value="UDP-N-ACETYLGLUCOSAMINE 2-EPIMERASE"/>
    <property type="match status" value="1"/>
</dbReference>
<evidence type="ECO:0000256" key="2">
    <source>
        <dbReference type="ARBA" id="ARBA00038209"/>
    </source>
</evidence>
<comment type="similarity">
    <text evidence="2 4">Belongs to the UDP-N-acetylglucosamine 2-epimerase family.</text>
</comment>
<dbReference type="InterPro" id="IPR029767">
    <property type="entry name" value="WecB-like"/>
</dbReference>
<evidence type="ECO:0000256" key="3">
    <source>
        <dbReference type="ARBA" id="ARBA00038858"/>
    </source>
</evidence>
<sequence>MKKVAVIFGTRPEAIKLIPVYFALKEANVEVHLISTGQHREMLNQIFNFFEVKPDIDLDLMTENQDLVDLSSVLLSGLSKVVEDLKPSHILVQGDTTTAMIGSLVGFYKKIKVGHVEAGLRTYNRFSPYPEEVNRRIIGLNADIHFAPTSRAEKTLNDEKLTNIYNVGNTVIDSVLLAKAKVEKNKESYHNTFQFIEDSKKMILITGHRRESFGKAFEDICNAILQLANENPDLIFVYPVHMNPQVKKPVGNILRSVKNVYLIDPVPYDQMVFLMMNAHIILTDSGGIQEEAPSLNIPVIVMRETTERPEGIDEGCAILSGTSHIGITSAFKVIYNDITKWKQMASSPNPYGDGKSSERIAKILSQE</sequence>
<keyword evidence="1 4" id="KW-0413">Isomerase</keyword>
<dbReference type="Proteomes" id="UP000198393">
    <property type="component" value="Unassembled WGS sequence"/>
</dbReference>
<dbReference type="RefSeq" id="WP_089356751.1">
    <property type="nucleotide sequence ID" value="NZ_FZPD01000003.1"/>
</dbReference>
<dbReference type="Gene3D" id="3.40.50.2000">
    <property type="entry name" value="Glycogen Phosphorylase B"/>
    <property type="match status" value="2"/>
</dbReference>
<dbReference type="OrthoDB" id="9803238at2"/>
<gene>
    <name evidence="6" type="ORF">SAMN05421640_2035</name>
</gene>
<dbReference type="NCBIfam" id="TIGR00236">
    <property type="entry name" value="wecB"/>
    <property type="match status" value="1"/>
</dbReference>
<name>A0A239J891_EKHLU</name>
<accession>A0A239J891</accession>
<evidence type="ECO:0000256" key="1">
    <source>
        <dbReference type="ARBA" id="ARBA00023235"/>
    </source>
</evidence>
<evidence type="ECO:0000259" key="5">
    <source>
        <dbReference type="Pfam" id="PF02350"/>
    </source>
</evidence>
<dbReference type="CDD" id="cd03786">
    <property type="entry name" value="GTB_UDP-GlcNAc_2-Epimerase"/>
    <property type="match status" value="1"/>
</dbReference>
<organism evidence="6 7">
    <name type="scientific">Ekhidna lutea</name>
    <dbReference type="NCBI Taxonomy" id="447679"/>
    <lineage>
        <taxon>Bacteria</taxon>
        <taxon>Pseudomonadati</taxon>
        <taxon>Bacteroidota</taxon>
        <taxon>Cytophagia</taxon>
        <taxon>Cytophagales</taxon>
        <taxon>Reichenbachiellaceae</taxon>
        <taxon>Ekhidna</taxon>
    </lineage>
</organism>
<reference evidence="6 7" key="1">
    <citation type="submission" date="2017-06" db="EMBL/GenBank/DDBJ databases">
        <authorList>
            <person name="Kim H.J."/>
            <person name="Triplett B.A."/>
        </authorList>
    </citation>
    <scope>NUCLEOTIDE SEQUENCE [LARGE SCALE GENOMIC DNA]</scope>
    <source>
        <strain evidence="6 7">DSM 19307</strain>
    </source>
</reference>
<dbReference type="EC" id="5.1.3.14" evidence="3"/>
<dbReference type="SUPFAM" id="SSF53756">
    <property type="entry name" value="UDP-Glycosyltransferase/glycogen phosphorylase"/>
    <property type="match status" value="1"/>
</dbReference>
<keyword evidence="7" id="KW-1185">Reference proteome</keyword>
<dbReference type="PANTHER" id="PTHR43174">
    <property type="entry name" value="UDP-N-ACETYLGLUCOSAMINE 2-EPIMERASE"/>
    <property type="match status" value="1"/>
</dbReference>
<dbReference type="InterPro" id="IPR003331">
    <property type="entry name" value="UDP_GlcNAc_Epimerase_2_dom"/>
</dbReference>
<dbReference type="EMBL" id="FZPD01000003">
    <property type="protein sequence ID" value="SNT02009.1"/>
    <property type="molecule type" value="Genomic_DNA"/>
</dbReference>
<dbReference type="GO" id="GO:0008761">
    <property type="term" value="F:UDP-N-acetylglucosamine 2-epimerase activity"/>
    <property type="evidence" value="ECO:0007669"/>
    <property type="project" value="UniProtKB-EC"/>
</dbReference>
<dbReference type="Pfam" id="PF02350">
    <property type="entry name" value="Epimerase_2"/>
    <property type="match status" value="1"/>
</dbReference>